<dbReference type="EMBL" id="FNDJ01000047">
    <property type="protein sequence ID" value="SDM54669.1"/>
    <property type="molecule type" value="Genomic_DNA"/>
</dbReference>
<keyword evidence="4" id="KW-1185">Reference proteome</keyword>
<name>A0A1G9U3W0_9ACTN</name>
<dbReference type="Pfam" id="PF13006">
    <property type="entry name" value="Nterm_IS4"/>
    <property type="match status" value="1"/>
</dbReference>
<gene>
    <name evidence="2" type="ORF">SAMN05421869_1471</name>
    <name evidence="3" type="ORF">SAMN05421869_1601</name>
</gene>
<proteinExistence type="predicted"/>
<dbReference type="AlphaFoldDB" id="A0A1G9U3W0"/>
<evidence type="ECO:0000259" key="1">
    <source>
        <dbReference type="Pfam" id="PF13006"/>
    </source>
</evidence>
<feature type="non-terminal residue" evidence="2">
    <location>
        <position position="164"/>
    </location>
</feature>
<feature type="domain" description="Transposase IS4 N-terminal" evidence="1">
    <location>
        <begin position="23"/>
        <end position="119"/>
    </location>
</feature>
<evidence type="ECO:0000313" key="4">
    <source>
        <dbReference type="Proteomes" id="UP000199202"/>
    </source>
</evidence>
<organism evidence="2 4">
    <name type="scientific">Nonomuraea jiangxiensis</name>
    <dbReference type="NCBI Taxonomy" id="633440"/>
    <lineage>
        <taxon>Bacteria</taxon>
        <taxon>Bacillati</taxon>
        <taxon>Actinomycetota</taxon>
        <taxon>Actinomycetes</taxon>
        <taxon>Streptosporangiales</taxon>
        <taxon>Streptosporangiaceae</taxon>
        <taxon>Nonomuraea</taxon>
    </lineage>
</organism>
<dbReference type="STRING" id="633440.SAMN05421869_1471"/>
<reference evidence="2 4" key="1">
    <citation type="submission" date="2016-10" db="EMBL/GenBank/DDBJ databases">
        <authorList>
            <person name="de Groot N.N."/>
        </authorList>
    </citation>
    <scope>NUCLEOTIDE SEQUENCE [LARGE SCALE GENOMIC DNA]</scope>
    <source>
        <strain evidence="2 4">CGMCC 4.6533</strain>
    </source>
</reference>
<dbReference type="EMBL" id="FNDJ01000060">
    <property type="protein sequence ID" value="SDM84380.1"/>
    <property type="molecule type" value="Genomic_DNA"/>
</dbReference>
<evidence type="ECO:0000313" key="3">
    <source>
        <dbReference type="EMBL" id="SDM84380.1"/>
    </source>
</evidence>
<evidence type="ECO:0000313" key="2">
    <source>
        <dbReference type="EMBL" id="SDM54669.1"/>
    </source>
</evidence>
<dbReference type="InterPro" id="IPR024473">
    <property type="entry name" value="Transposases_IS4_N"/>
</dbReference>
<sequence length="164" mass="17547">MPADAAISLLRRSSHSKILDHVGLGVLTRFLPPDLVDEVLAGWRPTHGKKARTRALPARFGVYFVLALCLFSHLNSIDVAGQMVAGLADRLRTAGWRIPSSTALSKLRARLGSVVFAQLLQRVASPLTAGRAPWSHLGELLLVAWDGTSIATPAGPANRAAFNP</sequence>
<accession>A0A1G9U3W0</accession>
<dbReference type="Proteomes" id="UP000199202">
    <property type="component" value="Unassembled WGS sequence"/>
</dbReference>
<protein>
    <submittedName>
        <fullName evidence="2">Insertion element 4 transposase N-terminal</fullName>
    </submittedName>
</protein>